<dbReference type="Proteomes" id="UP001497392">
    <property type="component" value="Unassembled WGS sequence"/>
</dbReference>
<sequence length="408" mass="44867">MEAAGYAANPWVNAGDRADKDGNLQLRQSRLLKVRQEERSRAQAHCQARHKRAEAHKQARKAERRMTEQREHDDHLHEMQALHAAALRQAHQAQEKALMARRAAEKAEVAAEATAATRHADAKQRFADAVSKARTERQQMHEGASSRLQHMARTREAEKQRAAAQAKAARASRRRSLSIDAQRCVNNLSEPARNVPMISAAGAHAKGSVNQLHRKKAAERGRAALRRARQERRAAELSRSLQRAERDNQLHRAQHDTAMDASPVASQVPQDQENMQHEAAASMHQPASCKAQLTAGGTAAAAKPGMSCQQAKQAATPQRAPVEVIAQTQWQLQSVRPESHDFLRNSAGRLQRITAAVSKAAHGKGPVPFGASCLRTAHTGGRGLLSGHNNPDERLAFAFQQPQKVRLC</sequence>
<protein>
    <submittedName>
        <fullName evidence="2">G7270 protein</fullName>
    </submittedName>
</protein>
<name>A0ABP1G1G6_9CHLO</name>
<accession>A0ABP1G1G6</accession>
<dbReference type="EMBL" id="CAXHTA020000011">
    <property type="protein sequence ID" value="CAL5224565.1"/>
    <property type="molecule type" value="Genomic_DNA"/>
</dbReference>
<organism evidence="2 3">
    <name type="scientific">Coccomyxa viridis</name>
    <dbReference type="NCBI Taxonomy" id="1274662"/>
    <lineage>
        <taxon>Eukaryota</taxon>
        <taxon>Viridiplantae</taxon>
        <taxon>Chlorophyta</taxon>
        <taxon>core chlorophytes</taxon>
        <taxon>Trebouxiophyceae</taxon>
        <taxon>Trebouxiophyceae incertae sedis</taxon>
        <taxon>Coccomyxaceae</taxon>
        <taxon>Coccomyxa</taxon>
    </lineage>
</organism>
<proteinExistence type="predicted"/>
<reference evidence="2 3" key="1">
    <citation type="submission" date="2024-06" db="EMBL/GenBank/DDBJ databases">
        <authorList>
            <person name="Kraege A."/>
            <person name="Thomma B."/>
        </authorList>
    </citation>
    <scope>NUCLEOTIDE SEQUENCE [LARGE SCALE GENOMIC DNA]</scope>
</reference>
<feature type="region of interest" description="Disordered" evidence="1">
    <location>
        <begin position="1"/>
        <end position="59"/>
    </location>
</feature>
<evidence type="ECO:0000313" key="2">
    <source>
        <dbReference type="EMBL" id="CAL5224565.1"/>
    </source>
</evidence>
<feature type="compositionally biased region" description="Basic residues" evidence="1">
    <location>
        <begin position="212"/>
        <end position="230"/>
    </location>
</feature>
<feature type="region of interest" description="Disordered" evidence="1">
    <location>
        <begin position="204"/>
        <end position="280"/>
    </location>
</feature>
<evidence type="ECO:0000313" key="3">
    <source>
        <dbReference type="Proteomes" id="UP001497392"/>
    </source>
</evidence>
<feature type="compositionally biased region" description="Polar residues" evidence="1">
    <location>
        <begin position="264"/>
        <end position="273"/>
    </location>
</feature>
<feature type="region of interest" description="Disordered" evidence="1">
    <location>
        <begin position="135"/>
        <end position="177"/>
    </location>
</feature>
<keyword evidence="3" id="KW-1185">Reference proteome</keyword>
<gene>
    <name evidence="2" type="primary">g7270</name>
    <name evidence="2" type="ORF">VP750_LOCUS6224</name>
</gene>
<comment type="caution">
    <text evidence="2">The sequence shown here is derived from an EMBL/GenBank/DDBJ whole genome shotgun (WGS) entry which is preliminary data.</text>
</comment>
<evidence type="ECO:0000256" key="1">
    <source>
        <dbReference type="SAM" id="MobiDB-lite"/>
    </source>
</evidence>
<feature type="compositionally biased region" description="Basic and acidic residues" evidence="1">
    <location>
        <begin position="231"/>
        <end position="258"/>
    </location>
</feature>